<sequence>MAVKTATSLQQTEGLERRDRPFLLPYNRKLRNLVSISLRNLLLNSPSHSRQRGKTIDDDALPNSLKSPAKIVALREQKLLGHSRSSSDLQRVAEHPSNDSISKENDNLVDNNNEAQASRTPKRPPLPRPRRRNTLEWVNATPQSRQEKWESATAERLADIFFSLHVHGIEEPIYISETVDRTINPTFRHVDFSHVGPSITRLDHLIVRFWAKRGGTEQWIHFLESRLHLPSLHFLGKSLDRLERPLPQNAVIMHLVDGVYTSFDSVSSFVPPPAAPQTQASSPRVLPTSSFDVLLRLAKLDDSIQDALATRDKIATELDRLLNINNEVLSDRDKVAEAEDRLKTIEYARKTVQKQLEKAHRQQNEKRSSIKSRRELMRKDVSSRDATQDEMHGSTPEVPIFRDDHSMKTKAIQNQRRRICEDLQSCFFIEPVPKQSLAFTIRSLHLPNSENLDAETPEVVAAALGHAAHVLLLLSFYLAQPLPYPVNPRSSTSTIYDPISLLKTNSSISQTYKDERVLRTYPLFSKSVPRFRFEYAVFLLNKDIQVLLECVFNVRVVDIRQTLPNLKYLLYVATAGEGELPARKAGGVRGLLRGRIDDGNSSIRSQSQDSTSGSFSGRFWHGNSGNGKPKGAVESLRTAMEGRGRKA</sequence>
<feature type="compositionally biased region" description="Basic and acidic residues" evidence="4">
    <location>
        <begin position="91"/>
        <end position="106"/>
    </location>
</feature>
<feature type="region of interest" description="Disordered" evidence="4">
    <location>
        <begin position="357"/>
        <end position="401"/>
    </location>
</feature>
<dbReference type="Pfam" id="PF10186">
    <property type="entry name" value="ATG14"/>
    <property type="match status" value="1"/>
</dbReference>
<evidence type="ECO:0000256" key="4">
    <source>
        <dbReference type="SAM" id="MobiDB-lite"/>
    </source>
</evidence>
<feature type="compositionally biased region" description="Polar residues" evidence="4">
    <location>
        <begin position="108"/>
        <end position="118"/>
    </location>
</feature>
<protein>
    <recommendedName>
        <fullName evidence="2">Autophagy-related protein 14</fullName>
    </recommendedName>
</protein>
<evidence type="ECO:0000256" key="1">
    <source>
        <dbReference type="ARBA" id="ARBA00009574"/>
    </source>
</evidence>
<proteinExistence type="inferred from homology"/>
<dbReference type="AlphaFoldDB" id="A0AAQ3M610"/>
<feature type="region of interest" description="Disordered" evidence="4">
    <location>
        <begin position="82"/>
        <end position="149"/>
    </location>
</feature>
<gene>
    <name evidence="5" type="ORF">R9X50_00482900</name>
</gene>
<evidence type="ECO:0000313" key="5">
    <source>
        <dbReference type="EMBL" id="WPH01975.1"/>
    </source>
</evidence>
<comment type="similarity">
    <text evidence="1">Belongs to the ATG14 family.</text>
</comment>
<dbReference type="PANTHER" id="PTHR15157:SF5">
    <property type="entry name" value="UV RADIATION RESISTANCE-ASSOCIATED GENE PROTEIN"/>
    <property type="match status" value="1"/>
</dbReference>
<feature type="region of interest" description="Disordered" evidence="4">
    <location>
        <begin position="599"/>
        <end position="647"/>
    </location>
</feature>
<dbReference type="GO" id="GO:0032991">
    <property type="term" value="C:protein-containing complex"/>
    <property type="evidence" value="ECO:0007669"/>
    <property type="project" value="UniProtKB-ARBA"/>
</dbReference>
<dbReference type="GO" id="GO:0005768">
    <property type="term" value="C:endosome"/>
    <property type="evidence" value="ECO:0007669"/>
    <property type="project" value="TreeGrafter"/>
</dbReference>
<feature type="compositionally biased region" description="Low complexity" evidence="4">
    <location>
        <begin position="601"/>
        <end position="618"/>
    </location>
</feature>
<dbReference type="GO" id="GO:0000323">
    <property type="term" value="C:lytic vacuole"/>
    <property type="evidence" value="ECO:0007669"/>
    <property type="project" value="TreeGrafter"/>
</dbReference>
<dbReference type="InterPro" id="IPR018791">
    <property type="entry name" value="UV_resistance/autophagy_Atg14"/>
</dbReference>
<evidence type="ECO:0000256" key="2">
    <source>
        <dbReference type="ARBA" id="ARBA00013807"/>
    </source>
</evidence>
<keyword evidence="3" id="KW-0175">Coiled coil</keyword>
<name>A0AAQ3M610_9PEZI</name>
<keyword evidence="6" id="KW-1185">Reference proteome</keyword>
<dbReference type="EMBL" id="CP138586">
    <property type="protein sequence ID" value="WPH01975.1"/>
    <property type="molecule type" value="Genomic_DNA"/>
</dbReference>
<dbReference type="GO" id="GO:0000149">
    <property type="term" value="F:SNARE binding"/>
    <property type="evidence" value="ECO:0007669"/>
    <property type="project" value="TreeGrafter"/>
</dbReference>
<feature type="compositionally biased region" description="Basic and acidic residues" evidence="4">
    <location>
        <begin position="357"/>
        <end position="392"/>
    </location>
</feature>
<evidence type="ECO:0000313" key="6">
    <source>
        <dbReference type="Proteomes" id="UP001303373"/>
    </source>
</evidence>
<dbReference type="PANTHER" id="PTHR15157">
    <property type="entry name" value="UV RADIATION RESISTANCE-ASSOCIATED GENE PROTEIN"/>
    <property type="match status" value="1"/>
</dbReference>
<organism evidence="5 6">
    <name type="scientific">Acrodontium crateriforme</name>
    <dbReference type="NCBI Taxonomy" id="150365"/>
    <lineage>
        <taxon>Eukaryota</taxon>
        <taxon>Fungi</taxon>
        <taxon>Dikarya</taxon>
        <taxon>Ascomycota</taxon>
        <taxon>Pezizomycotina</taxon>
        <taxon>Dothideomycetes</taxon>
        <taxon>Dothideomycetidae</taxon>
        <taxon>Mycosphaerellales</taxon>
        <taxon>Teratosphaeriaceae</taxon>
        <taxon>Acrodontium</taxon>
    </lineage>
</organism>
<dbReference type="GO" id="GO:0035493">
    <property type="term" value="P:SNARE complex assembly"/>
    <property type="evidence" value="ECO:0007669"/>
    <property type="project" value="TreeGrafter"/>
</dbReference>
<reference evidence="5 6" key="1">
    <citation type="submission" date="2023-11" db="EMBL/GenBank/DDBJ databases">
        <title>An acidophilic fungus is an integral part of prey digestion in a carnivorous sundew plant.</title>
        <authorList>
            <person name="Tsai I.J."/>
        </authorList>
    </citation>
    <scope>NUCLEOTIDE SEQUENCE [LARGE SCALE GENOMIC DNA]</scope>
    <source>
        <strain evidence="5">169a</strain>
    </source>
</reference>
<dbReference type="Proteomes" id="UP001303373">
    <property type="component" value="Chromosome 7"/>
</dbReference>
<evidence type="ECO:0000256" key="3">
    <source>
        <dbReference type="ARBA" id="ARBA00023054"/>
    </source>
</evidence>
<accession>A0AAQ3M610</accession>